<feature type="domain" description="CzcB-like barrel-sandwich hybrid" evidence="6">
    <location>
        <begin position="68"/>
        <end position="204"/>
    </location>
</feature>
<feature type="region of interest" description="Disordered" evidence="3">
    <location>
        <begin position="357"/>
        <end position="378"/>
    </location>
</feature>
<name>A0AAW3ZJ29_9GAMM</name>
<dbReference type="AlphaFoldDB" id="A0AAW3ZJ29"/>
<evidence type="ECO:0000256" key="3">
    <source>
        <dbReference type="SAM" id="MobiDB-lite"/>
    </source>
</evidence>
<dbReference type="GO" id="GO:1990281">
    <property type="term" value="C:efflux pump complex"/>
    <property type="evidence" value="ECO:0007669"/>
    <property type="project" value="TreeGrafter"/>
</dbReference>
<keyword evidence="2" id="KW-0175">Coiled coil</keyword>
<keyword evidence="9" id="KW-1185">Reference proteome</keyword>
<dbReference type="Gene3D" id="1.10.287.470">
    <property type="entry name" value="Helix hairpin bin"/>
    <property type="match status" value="1"/>
</dbReference>
<gene>
    <name evidence="8" type="ORF">IFO71_10055</name>
</gene>
<dbReference type="Gene3D" id="2.40.30.170">
    <property type="match status" value="1"/>
</dbReference>
<reference evidence="8 9" key="1">
    <citation type="submission" date="2020-09" db="EMBL/GenBank/DDBJ databases">
        <title>Pseudoxanthomonas sp. CAU 1598 isolated from sand of Yaerae Beach.</title>
        <authorList>
            <person name="Kim W."/>
        </authorList>
    </citation>
    <scope>NUCLEOTIDE SEQUENCE [LARGE SCALE GENOMIC DNA]</scope>
    <source>
        <strain evidence="8 9">CAU 1598</strain>
    </source>
</reference>
<dbReference type="PROSITE" id="PS51257">
    <property type="entry name" value="PROKAR_LIPOPROTEIN"/>
    <property type="match status" value="1"/>
</dbReference>
<dbReference type="Gene3D" id="2.40.420.20">
    <property type="match status" value="1"/>
</dbReference>
<proteinExistence type="inferred from homology"/>
<dbReference type="RefSeq" id="WP_192029500.1">
    <property type="nucleotide sequence ID" value="NZ_JACYTR010000016.1"/>
</dbReference>
<dbReference type="EMBL" id="JACYTR010000016">
    <property type="protein sequence ID" value="MBD8526080.1"/>
    <property type="molecule type" value="Genomic_DNA"/>
</dbReference>
<sequence>MNKTLVLLTLSAAVLVACGKAAVPTDLQSAEPQPLLLVEQDVLVAEASALSQGPVISGSLQPELRADLRAEVAGIVLDVLKDNGDEVAKGDVLLRLDPTAIRDKLLSAQEAERAAKVALEQSERQFKRMQSMVKQGMVAVEAVETAEGKRNQAQSELASAHARVVEARQQLEKTEVRAPFAGVVGSRTVSPGDTAQVGMQLLSVLDIDTMRFEGMVAADQIGKVETGAPVRFRINGFAGQEFEGQVQRVNPVANEATRQVQVLVALSPQAADRLVAGLYAEGRIDVSSRPAIMLPESSLLRDGDTAFVWQVLDANLRRQQVSLGERDARLGRVEITSGLSAGDRVLRHPLGSLKDGAPVEFSGDAPAGSELATAAVGE</sequence>
<keyword evidence="4" id="KW-0732">Signal</keyword>
<dbReference type="NCBIfam" id="TIGR01730">
    <property type="entry name" value="RND_mfp"/>
    <property type="match status" value="1"/>
</dbReference>
<evidence type="ECO:0000256" key="1">
    <source>
        <dbReference type="ARBA" id="ARBA00009477"/>
    </source>
</evidence>
<evidence type="ECO:0000256" key="4">
    <source>
        <dbReference type="SAM" id="SignalP"/>
    </source>
</evidence>
<evidence type="ECO:0000313" key="8">
    <source>
        <dbReference type="EMBL" id="MBD8526080.1"/>
    </source>
</evidence>
<protein>
    <submittedName>
        <fullName evidence="8">Efflux RND transporter periplasmic adaptor subunit</fullName>
    </submittedName>
</protein>
<feature type="chain" id="PRO_5043901788" evidence="4">
    <location>
        <begin position="23"/>
        <end position="378"/>
    </location>
</feature>
<evidence type="ECO:0000256" key="2">
    <source>
        <dbReference type="SAM" id="Coils"/>
    </source>
</evidence>
<comment type="similarity">
    <text evidence="1">Belongs to the membrane fusion protein (MFP) (TC 8.A.1) family.</text>
</comment>
<feature type="signal peptide" evidence="4">
    <location>
        <begin position="1"/>
        <end position="22"/>
    </location>
</feature>
<dbReference type="Pfam" id="PF25954">
    <property type="entry name" value="Beta-barrel_RND_2"/>
    <property type="match status" value="1"/>
</dbReference>
<feature type="domain" description="CusB-like beta-barrel" evidence="5">
    <location>
        <begin position="217"/>
        <end position="284"/>
    </location>
</feature>
<dbReference type="InterPro" id="IPR058647">
    <property type="entry name" value="BSH_CzcB-like"/>
</dbReference>
<accession>A0AAW3ZJ29</accession>
<feature type="coiled-coil region" evidence="2">
    <location>
        <begin position="143"/>
        <end position="177"/>
    </location>
</feature>
<dbReference type="SUPFAM" id="SSF111369">
    <property type="entry name" value="HlyD-like secretion proteins"/>
    <property type="match status" value="1"/>
</dbReference>
<evidence type="ECO:0000259" key="6">
    <source>
        <dbReference type="Pfam" id="PF25973"/>
    </source>
</evidence>
<organism evidence="8 9">
    <name type="scientific">Pseudomarimonas arenosa</name>
    <dbReference type="NCBI Taxonomy" id="2774145"/>
    <lineage>
        <taxon>Bacteria</taxon>
        <taxon>Pseudomonadati</taxon>
        <taxon>Pseudomonadota</taxon>
        <taxon>Gammaproteobacteria</taxon>
        <taxon>Lysobacterales</taxon>
        <taxon>Lysobacteraceae</taxon>
        <taxon>Pseudomarimonas</taxon>
    </lineage>
</organism>
<comment type="caution">
    <text evidence="8">The sequence shown here is derived from an EMBL/GenBank/DDBJ whole genome shotgun (WGS) entry which is preliminary data.</text>
</comment>
<dbReference type="GO" id="GO:0015562">
    <property type="term" value="F:efflux transmembrane transporter activity"/>
    <property type="evidence" value="ECO:0007669"/>
    <property type="project" value="InterPro"/>
</dbReference>
<dbReference type="PANTHER" id="PTHR30469">
    <property type="entry name" value="MULTIDRUG RESISTANCE PROTEIN MDTA"/>
    <property type="match status" value="1"/>
</dbReference>
<dbReference type="InterPro" id="IPR006143">
    <property type="entry name" value="RND_pump_MFP"/>
</dbReference>
<evidence type="ECO:0000259" key="7">
    <source>
        <dbReference type="Pfam" id="PF25989"/>
    </source>
</evidence>
<evidence type="ECO:0000259" key="5">
    <source>
        <dbReference type="Pfam" id="PF25954"/>
    </source>
</evidence>
<dbReference type="Gene3D" id="2.40.50.100">
    <property type="match status" value="1"/>
</dbReference>
<dbReference type="Pfam" id="PF25989">
    <property type="entry name" value="YknX_C"/>
    <property type="match status" value="1"/>
</dbReference>
<dbReference type="PANTHER" id="PTHR30469:SF15">
    <property type="entry name" value="HLYD FAMILY OF SECRETION PROTEINS"/>
    <property type="match status" value="1"/>
</dbReference>
<evidence type="ECO:0000313" key="9">
    <source>
        <dbReference type="Proteomes" id="UP000613768"/>
    </source>
</evidence>
<dbReference type="InterPro" id="IPR058637">
    <property type="entry name" value="YknX-like_C"/>
</dbReference>
<dbReference type="InterPro" id="IPR058792">
    <property type="entry name" value="Beta-barrel_RND_2"/>
</dbReference>
<dbReference type="Proteomes" id="UP000613768">
    <property type="component" value="Unassembled WGS sequence"/>
</dbReference>
<feature type="domain" description="YknX-like C-terminal permuted SH3-like" evidence="7">
    <location>
        <begin position="292"/>
        <end position="360"/>
    </location>
</feature>
<dbReference type="Pfam" id="PF25973">
    <property type="entry name" value="BSH_CzcB"/>
    <property type="match status" value="1"/>
</dbReference>